<reference evidence="1" key="1">
    <citation type="submission" date="2017-10" db="EMBL/GenBank/DDBJ databases">
        <title>Genome sequence of cellulolytic Lachnospiraceae bacterium XHS1971 isolated from hotspring sediment.</title>
        <authorList>
            <person name="Vasudevan G."/>
            <person name="Joshi A.J."/>
            <person name="Hivarkar S."/>
            <person name="Lanjekar V.B."/>
            <person name="Dhakephalkar P.K."/>
            <person name="Dagar S."/>
        </authorList>
    </citation>
    <scope>NUCLEOTIDE SEQUENCE</scope>
    <source>
        <strain evidence="1">XHS1971</strain>
    </source>
</reference>
<accession>A0AC61DAP2</accession>
<evidence type="ECO:0000313" key="1">
    <source>
        <dbReference type="EMBL" id="PHV69602.1"/>
    </source>
</evidence>
<keyword evidence="1" id="KW-0808">Transferase</keyword>
<gene>
    <name evidence="1" type="ORF">CS063_14940</name>
</gene>
<evidence type="ECO:0000313" key="2">
    <source>
        <dbReference type="Proteomes" id="UP000224460"/>
    </source>
</evidence>
<name>A0AC61DAP2_9FIRM</name>
<sequence length="189" mass="21576">MSNYYNENAKAFFEGTVVADMSSNYTDFLAKLAKGSHILDAGCGSGRDAKNFKDLGYEVTAIDASESMCALASEYMHQPVEQLRFQDIDFKDVFDGIWASASLLHVPSEELPEVLERFYKALKAQGVLYASFKYGDFEGDRNGRYFHDLKEDKAKELFTKAGFHVSKMWITSDVREDRRDEKWLNILCE</sequence>
<dbReference type="EMBL" id="PEDL01000023">
    <property type="protein sequence ID" value="PHV69602.1"/>
    <property type="molecule type" value="Genomic_DNA"/>
</dbReference>
<protein>
    <submittedName>
        <fullName evidence="1">SAM-dependent methyltransferase</fullName>
    </submittedName>
</protein>
<keyword evidence="2" id="KW-1185">Reference proteome</keyword>
<dbReference type="Proteomes" id="UP000224460">
    <property type="component" value="Unassembled WGS sequence"/>
</dbReference>
<comment type="caution">
    <text evidence="1">The sequence shown here is derived from an EMBL/GenBank/DDBJ whole genome shotgun (WGS) entry which is preliminary data.</text>
</comment>
<organism evidence="1 2">
    <name type="scientific">Sporanaerobium hydrogeniformans</name>
    <dbReference type="NCBI Taxonomy" id="3072179"/>
    <lineage>
        <taxon>Bacteria</taxon>
        <taxon>Bacillati</taxon>
        <taxon>Bacillota</taxon>
        <taxon>Clostridia</taxon>
        <taxon>Lachnospirales</taxon>
        <taxon>Lachnospiraceae</taxon>
        <taxon>Sporanaerobium</taxon>
    </lineage>
</organism>
<keyword evidence="1" id="KW-0489">Methyltransferase</keyword>
<proteinExistence type="predicted"/>